<dbReference type="SUPFAM" id="SSF46689">
    <property type="entry name" value="Homeodomain-like"/>
    <property type="match status" value="1"/>
</dbReference>
<keyword evidence="2 4" id="KW-0238">DNA-binding</keyword>
<dbReference type="PANTHER" id="PTHR30055">
    <property type="entry name" value="HTH-TYPE TRANSCRIPTIONAL REGULATOR RUTR"/>
    <property type="match status" value="1"/>
</dbReference>
<name>A0ABU0G5Y2_9HYPH</name>
<comment type="caution">
    <text evidence="6">The sequence shown here is derived from an EMBL/GenBank/DDBJ whole genome shotgun (WGS) entry which is preliminary data.</text>
</comment>
<proteinExistence type="predicted"/>
<organism evidence="6 7">
    <name type="scientific">Peteryoungia aggregata LMG 23059</name>
    <dbReference type="NCBI Taxonomy" id="1368425"/>
    <lineage>
        <taxon>Bacteria</taxon>
        <taxon>Pseudomonadati</taxon>
        <taxon>Pseudomonadota</taxon>
        <taxon>Alphaproteobacteria</taxon>
        <taxon>Hyphomicrobiales</taxon>
        <taxon>Rhizobiaceae</taxon>
        <taxon>Peteryoungia</taxon>
    </lineage>
</organism>
<dbReference type="InterPro" id="IPR009057">
    <property type="entry name" value="Homeodomain-like_sf"/>
</dbReference>
<keyword evidence="1" id="KW-0805">Transcription regulation</keyword>
<evidence type="ECO:0000313" key="6">
    <source>
        <dbReference type="EMBL" id="MDQ0420754.1"/>
    </source>
</evidence>
<dbReference type="RefSeq" id="WP_307371769.1">
    <property type="nucleotide sequence ID" value="NZ_JAUSUW010000004.1"/>
</dbReference>
<keyword evidence="3" id="KW-0804">Transcription</keyword>
<dbReference type="Pfam" id="PF00440">
    <property type="entry name" value="TetR_N"/>
    <property type="match status" value="1"/>
</dbReference>
<dbReference type="InterPro" id="IPR050109">
    <property type="entry name" value="HTH-type_TetR-like_transc_reg"/>
</dbReference>
<protein>
    <submittedName>
        <fullName evidence="6">AcrR family transcriptional regulator</fullName>
    </submittedName>
</protein>
<dbReference type="Gene3D" id="1.10.10.60">
    <property type="entry name" value="Homeodomain-like"/>
    <property type="match status" value="1"/>
</dbReference>
<accession>A0ABU0G5Y2</accession>
<dbReference type="InterPro" id="IPR036271">
    <property type="entry name" value="Tet_transcr_reg_TetR-rel_C_sf"/>
</dbReference>
<reference evidence="6 7" key="1">
    <citation type="submission" date="2023-07" db="EMBL/GenBank/DDBJ databases">
        <title>Genomic Encyclopedia of Type Strains, Phase IV (KMG-IV): sequencing the most valuable type-strain genomes for metagenomic binning, comparative biology and taxonomic classification.</title>
        <authorList>
            <person name="Goeker M."/>
        </authorList>
    </citation>
    <scope>NUCLEOTIDE SEQUENCE [LARGE SCALE GENOMIC DNA]</scope>
    <source>
        <strain evidence="6 7">DSM 1111</strain>
    </source>
</reference>
<dbReference type="PANTHER" id="PTHR30055:SF234">
    <property type="entry name" value="HTH-TYPE TRANSCRIPTIONAL REGULATOR BETI"/>
    <property type="match status" value="1"/>
</dbReference>
<evidence type="ECO:0000256" key="4">
    <source>
        <dbReference type="PROSITE-ProRule" id="PRU00335"/>
    </source>
</evidence>
<feature type="domain" description="HTH tetR-type" evidence="5">
    <location>
        <begin position="69"/>
        <end position="129"/>
    </location>
</feature>
<evidence type="ECO:0000256" key="2">
    <source>
        <dbReference type="ARBA" id="ARBA00023125"/>
    </source>
</evidence>
<dbReference type="InterPro" id="IPR001647">
    <property type="entry name" value="HTH_TetR"/>
</dbReference>
<evidence type="ECO:0000256" key="3">
    <source>
        <dbReference type="ARBA" id="ARBA00023163"/>
    </source>
</evidence>
<evidence type="ECO:0000256" key="1">
    <source>
        <dbReference type="ARBA" id="ARBA00023015"/>
    </source>
</evidence>
<gene>
    <name evidence="6" type="ORF">J2045_001778</name>
</gene>
<evidence type="ECO:0000259" key="5">
    <source>
        <dbReference type="PROSITE" id="PS50977"/>
    </source>
</evidence>
<keyword evidence="7" id="KW-1185">Reference proteome</keyword>
<sequence>MTKINFWANEIKYLGDSSFFERPEMLRCTYSSQSISAGLVPKVAVTARQQPNEEAGKLNKVARQRLDPEKRIELILDATLGLVGTSHFSVVTMRDIALACNVNVALLYHYFSSKDELIRAVLARALGQITDDYERRREEHRADFLADIGAWFATHRMMAPTMMSRMVKLMSDQAAQPVKDPELDALVQGFYRFERELVVSTLETGMADGRYRPVGAPKLARFIGLHLDGIFHAAESRGEVRVAEDIEELRDLLVEQLRP</sequence>
<dbReference type="EMBL" id="JAUSUW010000004">
    <property type="protein sequence ID" value="MDQ0420754.1"/>
    <property type="molecule type" value="Genomic_DNA"/>
</dbReference>
<dbReference type="PROSITE" id="PS50977">
    <property type="entry name" value="HTH_TETR_2"/>
    <property type="match status" value="1"/>
</dbReference>
<feature type="DNA-binding region" description="H-T-H motif" evidence="4">
    <location>
        <begin position="92"/>
        <end position="111"/>
    </location>
</feature>
<dbReference type="Gene3D" id="1.10.357.10">
    <property type="entry name" value="Tetracycline Repressor, domain 2"/>
    <property type="match status" value="1"/>
</dbReference>
<dbReference type="Proteomes" id="UP001238496">
    <property type="component" value="Unassembled WGS sequence"/>
</dbReference>
<evidence type="ECO:0000313" key="7">
    <source>
        <dbReference type="Proteomes" id="UP001238496"/>
    </source>
</evidence>
<dbReference type="SUPFAM" id="SSF48498">
    <property type="entry name" value="Tetracyclin repressor-like, C-terminal domain"/>
    <property type="match status" value="1"/>
</dbReference>